<evidence type="ECO:0000313" key="1">
    <source>
        <dbReference type="EMBL" id="MFC0046984.1"/>
    </source>
</evidence>
<gene>
    <name evidence="1" type="ORF">ACFFJP_01610</name>
</gene>
<name>A0ABV6B7Y4_9GAMM</name>
<dbReference type="EMBL" id="JBHLXP010000001">
    <property type="protein sequence ID" value="MFC0046984.1"/>
    <property type="molecule type" value="Genomic_DNA"/>
</dbReference>
<organism evidence="1 2">
    <name type="scientific">Rheinheimera tilapiae</name>
    <dbReference type="NCBI Taxonomy" id="875043"/>
    <lineage>
        <taxon>Bacteria</taxon>
        <taxon>Pseudomonadati</taxon>
        <taxon>Pseudomonadota</taxon>
        <taxon>Gammaproteobacteria</taxon>
        <taxon>Chromatiales</taxon>
        <taxon>Chromatiaceae</taxon>
        <taxon>Rheinheimera</taxon>
    </lineage>
</organism>
<evidence type="ECO:0000313" key="2">
    <source>
        <dbReference type="Proteomes" id="UP001589813"/>
    </source>
</evidence>
<dbReference type="Proteomes" id="UP001589813">
    <property type="component" value="Unassembled WGS sequence"/>
</dbReference>
<proteinExistence type="predicted"/>
<sequence length="69" mass="7906">MIIKAKTENTTPLRAGFNSLVPDPDKWLQFDQNQRLSRALRSKATAEQNFWHGWSAMLVKLHLKTSPGK</sequence>
<protein>
    <submittedName>
        <fullName evidence="1">Uncharacterized protein</fullName>
    </submittedName>
</protein>
<comment type="caution">
    <text evidence="1">The sequence shown here is derived from an EMBL/GenBank/DDBJ whole genome shotgun (WGS) entry which is preliminary data.</text>
</comment>
<accession>A0ABV6B7Y4</accession>
<reference evidence="1 2" key="1">
    <citation type="submission" date="2024-09" db="EMBL/GenBank/DDBJ databases">
        <authorList>
            <person name="Sun Q."/>
            <person name="Mori K."/>
        </authorList>
    </citation>
    <scope>NUCLEOTIDE SEQUENCE [LARGE SCALE GENOMIC DNA]</scope>
    <source>
        <strain evidence="1 2">KCTC 23315</strain>
    </source>
</reference>
<dbReference type="RefSeq" id="WP_377239778.1">
    <property type="nucleotide sequence ID" value="NZ_JBHLXP010000001.1"/>
</dbReference>
<keyword evidence="2" id="KW-1185">Reference proteome</keyword>